<evidence type="ECO:0000313" key="6">
    <source>
        <dbReference type="Proteomes" id="UP000256695"/>
    </source>
</evidence>
<comment type="catalytic activity">
    <reaction evidence="3 4">
        <text>urea + 2 H2O + H(+) = hydrogencarbonate + 2 NH4(+)</text>
        <dbReference type="Rhea" id="RHEA:20557"/>
        <dbReference type="ChEBI" id="CHEBI:15377"/>
        <dbReference type="ChEBI" id="CHEBI:15378"/>
        <dbReference type="ChEBI" id="CHEBI:16199"/>
        <dbReference type="ChEBI" id="CHEBI:17544"/>
        <dbReference type="ChEBI" id="CHEBI:28938"/>
        <dbReference type="EC" id="3.5.1.5"/>
    </reaction>
</comment>
<dbReference type="NCBIfam" id="NF009712">
    <property type="entry name" value="PRK13241.1"/>
    <property type="match status" value="1"/>
</dbReference>
<accession>A0A3D8JAD9</accession>
<dbReference type="AlphaFoldDB" id="A0A3D8JAD9"/>
<dbReference type="Proteomes" id="UP000256695">
    <property type="component" value="Unassembled WGS sequence"/>
</dbReference>
<dbReference type="HAMAP" id="MF_01954">
    <property type="entry name" value="Urease_beta"/>
    <property type="match status" value="1"/>
</dbReference>
<dbReference type="Pfam" id="PF00547">
    <property type="entry name" value="Urease_gamma"/>
    <property type="match status" value="1"/>
</dbReference>
<feature type="region of interest" description="Urease gamma" evidence="4">
    <location>
        <begin position="1"/>
        <end position="102"/>
    </location>
</feature>
<comment type="caution">
    <text evidence="5">The sequence shown here is derived from an EMBL/GenBank/DDBJ whole genome shotgun (WGS) entry which is preliminary data.</text>
</comment>
<evidence type="ECO:0000256" key="2">
    <source>
        <dbReference type="ARBA" id="ARBA00022801"/>
    </source>
</evidence>
<dbReference type="OrthoDB" id="9797217at2"/>
<keyword evidence="4" id="KW-0963">Cytoplasm</keyword>
<comment type="similarity">
    <text evidence="4">In the N-terminal section; belongs to the urease gamma subunit family.</text>
</comment>
<dbReference type="PIRSF" id="PIRSF001225">
    <property type="entry name" value="Urease_gammabeta"/>
    <property type="match status" value="1"/>
</dbReference>
<dbReference type="Gene3D" id="2.10.150.10">
    <property type="entry name" value="Urease, beta subunit"/>
    <property type="match status" value="1"/>
</dbReference>
<comment type="similarity">
    <text evidence="4">In the C-terminal section; belongs to the urease beta subunit family.</text>
</comment>
<dbReference type="GO" id="GO:0009039">
    <property type="term" value="F:urease activity"/>
    <property type="evidence" value="ECO:0007669"/>
    <property type="project" value="UniProtKB-UniRule"/>
</dbReference>
<dbReference type="GO" id="GO:0043419">
    <property type="term" value="P:urea catabolic process"/>
    <property type="evidence" value="ECO:0007669"/>
    <property type="project" value="UniProtKB-UniRule"/>
</dbReference>
<dbReference type="NCBIfam" id="TIGR00192">
    <property type="entry name" value="urease_beta"/>
    <property type="match status" value="1"/>
</dbReference>
<dbReference type="NCBIfam" id="TIGR00193">
    <property type="entry name" value="urease_gam"/>
    <property type="match status" value="1"/>
</dbReference>
<dbReference type="NCBIfam" id="NF009682">
    <property type="entry name" value="PRK13203.1"/>
    <property type="match status" value="1"/>
</dbReference>
<evidence type="ECO:0000256" key="1">
    <source>
        <dbReference type="ARBA" id="ARBA00004897"/>
    </source>
</evidence>
<proteinExistence type="inferred from homology"/>
<dbReference type="EMBL" id="NXLX01000002">
    <property type="protein sequence ID" value="RDU74457.1"/>
    <property type="molecule type" value="Genomic_DNA"/>
</dbReference>
<dbReference type="CDD" id="cd00407">
    <property type="entry name" value="Urease_beta"/>
    <property type="match status" value="1"/>
</dbReference>
<dbReference type="GO" id="GO:0016151">
    <property type="term" value="F:nickel cation binding"/>
    <property type="evidence" value="ECO:0007669"/>
    <property type="project" value="InterPro"/>
</dbReference>
<dbReference type="PANTHER" id="PTHR33569:SF1">
    <property type="entry name" value="UREASE"/>
    <property type="match status" value="1"/>
</dbReference>
<name>A0A3D8JAD9_9HELI</name>
<comment type="pathway">
    <text evidence="1 4">Nitrogen metabolism; urea degradation; CO(2) and NH(3) from urea (urease route): step 1/1.</text>
</comment>
<dbReference type="FunFam" id="2.10.150.10:FF:000001">
    <property type="entry name" value="Urease subunit beta"/>
    <property type="match status" value="1"/>
</dbReference>
<dbReference type="GO" id="GO:0035550">
    <property type="term" value="C:urease complex"/>
    <property type="evidence" value="ECO:0007669"/>
    <property type="project" value="InterPro"/>
</dbReference>
<comment type="caution">
    <text evidence="4">The orthologous protein is known as the gamma/beta subunit (UreAB) in most other bacteria.</text>
</comment>
<comment type="subcellular location">
    <subcellularLocation>
        <location evidence="4">Cytoplasm</location>
    </subcellularLocation>
</comment>
<dbReference type="CDD" id="cd00390">
    <property type="entry name" value="Urease_gamma"/>
    <property type="match status" value="1"/>
</dbReference>
<keyword evidence="6" id="KW-1185">Reference proteome</keyword>
<dbReference type="Gene3D" id="3.30.280.10">
    <property type="entry name" value="Urease, gamma-like subunit"/>
    <property type="match status" value="1"/>
</dbReference>
<dbReference type="EC" id="3.5.1.5" evidence="4"/>
<dbReference type="InterPro" id="IPR036461">
    <property type="entry name" value="Urease_betasu_sf"/>
</dbReference>
<evidence type="ECO:0000313" key="5">
    <source>
        <dbReference type="EMBL" id="RDU74457.1"/>
    </source>
</evidence>
<sequence length="225" mass="25498">MRLTPREMDKMLLHYAGELAKKRKERGIKLNYVEAVALISMEIMELAREGKKSVAELMSYGKQILKAEDVMDGVASMIHDVQVEVSFRDGTKLVTVHTPIEDNGRLNPGEYILKDEDIILNAKKEAIEIKVVNNGDRPIQVGSHFHFFETNKLLEFDRQKAYGKRLDIASGTSVRFEPGESKTVRLIDFGGSQRIYGFNDLNNGQINEDNKKRALEKAKAKGFIK</sequence>
<comment type="subunit">
    <text evidence="4">Heterohexamer of 3 UreA (alpha) and 3 UreB (beta) subunits.</text>
</comment>
<dbReference type="NCBIfam" id="NF010592">
    <property type="entry name" value="PRK13986.1"/>
    <property type="match status" value="1"/>
</dbReference>
<feature type="region of interest" description="Urease beta" evidence="4">
    <location>
        <begin position="103"/>
        <end position="225"/>
    </location>
</feature>
<dbReference type="HAMAP" id="MF_01955">
    <property type="entry name" value="Urease_beta_gamma"/>
    <property type="match status" value="1"/>
</dbReference>
<dbReference type="PANTHER" id="PTHR33569">
    <property type="entry name" value="UREASE"/>
    <property type="match status" value="1"/>
</dbReference>
<protein>
    <recommendedName>
        <fullName evidence="4">Urease subunit alpha</fullName>
        <ecNumber evidence="4">3.5.1.5</ecNumber>
    </recommendedName>
    <alternativeName>
        <fullName evidence="4">Urea amidohydrolase subunit alpha</fullName>
    </alternativeName>
</protein>
<dbReference type="InterPro" id="IPR002019">
    <property type="entry name" value="Urease_beta-like"/>
</dbReference>
<dbReference type="FunFam" id="3.30.280.10:FF:000001">
    <property type="entry name" value="Urease subunit alpha"/>
    <property type="match status" value="1"/>
</dbReference>
<dbReference type="UniPathway" id="UPA00258">
    <property type="reaction ID" value="UER00370"/>
</dbReference>
<organism evidence="5 6">
    <name type="scientific">Helicobacter anseris</name>
    <dbReference type="NCBI Taxonomy" id="375926"/>
    <lineage>
        <taxon>Bacteria</taxon>
        <taxon>Pseudomonadati</taxon>
        <taxon>Campylobacterota</taxon>
        <taxon>Epsilonproteobacteria</taxon>
        <taxon>Campylobacterales</taxon>
        <taxon>Helicobacteraceae</taxon>
        <taxon>Helicobacter</taxon>
    </lineage>
</organism>
<gene>
    <name evidence="4" type="primary">ureA</name>
    <name evidence="5" type="ORF">CQA57_01745</name>
</gene>
<dbReference type="Pfam" id="PF00699">
    <property type="entry name" value="Urease_beta"/>
    <property type="match status" value="1"/>
</dbReference>
<dbReference type="InterPro" id="IPR036463">
    <property type="entry name" value="Urease_gamma_sf"/>
</dbReference>
<evidence type="ECO:0000256" key="4">
    <source>
        <dbReference type="HAMAP-Rule" id="MF_01955"/>
    </source>
</evidence>
<dbReference type="NCBIfam" id="NF009671">
    <property type="entry name" value="PRK13192.1"/>
    <property type="match status" value="1"/>
</dbReference>
<evidence type="ECO:0000256" key="3">
    <source>
        <dbReference type="ARBA" id="ARBA00047778"/>
    </source>
</evidence>
<dbReference type="SUPFAM" id="SSF51278">
    <property type="entry name" value="Urease, beta-subunit"/>
    <property type="match status" value="1"/>
</dbReference>
<keyword evidence="2 4" id="KW-0378">Hydrolase</keyword>
<dbReference type="SUPFAM" id="SSF54111">
    <property type="entry name" value="Urease, gamma-subunit"/>
    <property type="match status" value="1"/>
</dbReference>
<dbReference type="RefSeq" id="WP_115578512.1">
    <property type="nucleotide sequence ID" value="NZ_NXLX01000002.1"/>
</dbReference>
<reference evidence="5 6" key="1">
    <citation type="submission" date="2018-04" db="EMBL/GenBank/DDBJ databases">
        <title>Novel Campyloabacter and Helicobacter Species and Strains.</title>
        <authorList>
            <person name="Mannion A.J."/>
            <person name="Shen Z."/>
            <person name="Fox J.G."/>
        </authorList>
    </citation>
    <scope>NUCLEOTIDE SEQUENCE [LARGE SCALE GENOMIC DNA]</scope>
    <source>
        <strain evidence="5 6">MIT 04-9362</strain>
    </source>
</reference>
<dbReference type="InterPro" id="IPR002026">
    <property type="entry name" value="Urease_gamma/gamma-beta_su"/>
</dbReference>
<dbReference type="InterPro" id="IPR050069">
    <property type="entry name" value="Urease_subunit"/>
</dbReference>
<dbReference type="InterPro" id="IPR008223">
    <property type="entry name" value="Urease_gamma-beta_su"/>
</dbReference>